<dbReference type="PROSITE" id="PS50860">
    <property type="entry name" value="AA_TRNA_LIGASE_II_ALA"/>
    <property type="match status" value="1"/>
</dbReference>
<dbReference type="PANTHER" id="PTHR11777:SF9">
    <property type="entry name" value="ALANINE--TRNA LIGASE, CYTOPLASMIC"/>
    <property type="match status" value="1"/>
</dbReference>
<protein>
    <recommendedName>
        <fullName evidence="2">alanine--tRNA ligase</fullName>
        <ecNumber evidence="2">6.1.1.7</ecNumber>
    </recommendedName>
</protein>
<evidence type="ECO:0000256" key="8">
    <source>
        <dbReference type="ARBA" id="ARBA00022917"/>
    </source>
</evidence>
<feature type="domain" description="Alanyl-transfer RNA synthetases family profile" evidence="10">
    <location>
        <begin position="1"/>
        <end position="584"/>
    </location>
</feature>
<dbReference type="EMBL" id="MFHP01000031">
    <property type="protein sequence ID" value="OGF71556.1"/>
    <property type="molecule type" value="Genomic_DNA"/>
</dbReference>
<accession>A0A1F5W7A4</accession>
<organism evidence="11 12">
    <name type="scientific">Candidatus Giovannonibacteria bacterium RIFCSPHIGHO2_02_FULL_45_40</name>
    <dbReference type="NCBI Taxonomy" id="1798337"/>
    <lineage>
        <taxon>Bacteria</taxon>
        <taxon>Candidatus Giovannoniibacteriota</taxon>
    </lineage>
</organism>
<dbReference type="AlphaFoldDB" id="A0A1F5W7A4"/>
<keyword evidence="9" id="KW-0030">Aminoacyl-tRNA synthetase</keyword>
<keyword evidence="3" id="KW-0820">tRNA-binding</keyword>
<evidence type="ECO:0000256" key="3">
    <source>
        <dbReference type="ARBA" id="ARBA00022555"/>
    </source>
</evidence>
<evidence type="ECO:0000313" key="12">
    <source>
        <dbReference type="Proteomes" id="UP000178743"/>
    </source>
</evidence>
<dbReference type="InterPro" id="IPR002318">
    <property type="entry name" value="Ala-tRNA-lgiase_IIc"/>
</dbReference>
<sequence length="584" mass="65826">MSASELREKFLDFFKEHGHKIVPSSSLIPDDPSVLLTTAGMQQFKPYFLGKADPIKDFGGKRATSIQKCFRTSDIDEVGDESHLTFFEMLGHFSFGDYFKKETIAWTYELLTEIFNIAPERISATVFAGDEKIPFDKESYNAWAEFLPSERIRKGSRADNMWGPAGPEGPCGAANEVYVDNLEVATLVFMEYFCAKDQSLTPLPQKGVDVGWGFERLAMIVQGTKTIFETDLFEPIAQLIKDNSGSEDVKGIRIVADHVRAATFMIADGIKPSNTDRGYILRRLLRRARYYYNSLGAYDKALGELVDHVVPIYKETNYGLNGKIPIIDEIITSEEMTFSAHLGFGKKLLEKIIKNDGRISGENAFLLHSTYGYPFELILDIAKENNMEVDENGFQEKQKAHQEISRAGVEKKFGGHGLLLDNGELKAANEEELKKVTRLHTATHLLQAALRKVLGEGVKQAGSDITAERTRFDFTFERKLTDEEIKKVEDSVNFAISQKYDVQKKEMPHEDAIKSGALHFFKEKYPPMVNVYSVGNFKTDPPEIFSRELCGGPHVKNTSEIGRFKILKQEPVGSGLRRLRATVY</sequence>
<evidence type="ECO:0000256" key="1">
    <source>
        <dbReference type="ARBA" id="ARBA00008226"/>
    </source>
</evidence>
<keyword evidence="4" id="KW-0436">Ligase</keyword>
<dbReference type="GO" id="GO:0004813">
    <property type="term" value="F:alanine-tRNA ligase activity"/>
    <property type="evidence" value="ECO:0007669"/>
    <property type="project" value="UniProtKB-EC"/>
</dbReference>
<evidence type="ECO:0000256" key="4">
    <source>
        <dbReference type="ARBA" id="ARBA00022598"/>
    </source>
</evidence>
<dbReference type="InterPro" id="IPR018165">
    <property type="entry name" value="Ala-tRNA-synth_IIc_core"/>
</dbReference>
<keyword evidence="6" id="KW-0067">ATP-binding</keyword>
<dbReference type="EC" id="6.1.1.7" evidence="2"/>
<dbReference type="CDD" id="cd00673">
    <property type="entry name" value="AlaRS_core"/>
    <property type="match status" value="1"/>
</dbReference>
<dbReference type="GO" id="GO:0000049">
    <property type="term" value="F:tRNA binding"/>
    <property type="evidence" value="ECO:0007669"/>
    <property type="project" value="UniProtKB-KW"/>
</dbReference>
<evidence type="ECO:0000259" key="10">
    <source>
        <dbReference type="PROSITE" id="PS50860"/>
    </source>
</evidence>
<dbReference type="Gene3D" id="3.30.980.10">
    <property type="entry name" value="Threonyl-trna Synthetase, Chain A, domain 2"/>
    <property type="match status" value="1"/>
</dbReference>
<dbReference type="InterPro" id="IPR045864">
    <property type="entry name" value="aa-tRNA-synth_II/BPL/LPL"/>
</dbReference>
<dbReference type="SUPFAM" id="SSF55186">
    <property type="entry name" value="ThrRS/AlaRS common domain"/>
    <property type="match status" value="1"/>
</dbReference>
<dbReference type="FunFam" id="3.30.980.10:FF:000004">
    <property type="entry name" value="Alanine--tRNA ligase, cytoplasmic"/>
    <property type="match status" value="1"/>
</dbReference>
<dbReference type="PRINTS" id="PR00980">
    <property type="entry name" value="TRNASYNTHALA"/>
</dbReference>
<dbReference type="InterPro" id="IPR018163">
    <property type="entry name" value="Thr/Ala-tRNA-synth_IIc_edit"/>
</dbReference>
<keyword evidence="5" id="KW-0547">Nucleotide-binding</keyword>
<dbReference type="Pfam" id="PF07973">
    <property type="entry name" value="tRNA_SAD"/>
    <property type="match status" value="1"/>
</dbReference>
<comment type="caution">
    <text evidence="11">The sequence shown here is derived from an EMBL/GenBank/DDBJ whole genome shotgun (WGS) entry which is preliminary data.</text>
</comment>
<evidence type="ECO:0000256" key="2">
    <source>
        <dbReference type="ARBA" id="ARBA00013168"/>
    </source>
</evidence>
<dbReference type="GO" id="GO:0005524">
    <property type="term" value="F:ATP binding"/>
    <property type="evidence" value="ECO:0007669"/>
    <property type="project" value="UniProtKB-KW"/>
</dbReference>
<dbReference type="Gene3D" id="3.30.54.20">
    <property type="match status" value="1"/>
</dbReference>
<dbReference type="GO" id="GO:0006419">
    <property type="term" value="P:alanyl-tRNA aminoacylation"/>
    <property type="evidence" value="ECO:0007669"/>
    <property type="project" value="InterPro"/>
</dbReference>
<keyword evidence="8" id="KW-0648">Protein biosynthesis</keyword>
<dbReference type="InterPro" id="IPR050058">
    <property type="entry name" value="Ala-tRNA_ligase"/>
</dbReference>
<comment type="similarity">
    <text evidence="1">Belongs to the class-II aminoacyl-tRNA synthetase family.</text>
</comment>
<evidence type="ECO:0000256" key="5">
    <source>
        <dbReference type="ARBA" id="ARBA00022741"/>
    </source>
</evidence>
<dbReference type="InterPro" id="IPR018162">
    <property type="entry name" value="Ala-tRNA-ligase_IIc_anticod-bd"/>
</dbReference>
<name>A0A1F5W7A4_9BACT</name>
<dbReference type="Proteomes" id="UP000178743">
    <property type="component" value="Unassembled WGS sequence"/>
</dbReference>
<dbReference type="InterPro" id="IPR012947">
    <property type="entry name" value="tRNA_SAD"/>
</dbReference>
<evidence type="ECO:0000313" key="11">
    <source>
        <dbReference type="EMBL" id="OGF71556.1"/>
    </source>
</evidence>
<dbReference type="GO" id="GO:0005737">
    <property type="term" value="C:cytoplasm"/>
    <property type="evidence" value="ECO:0007669"/>
    <property type="project" value="InterPro"/>
</dbReference>
<dbReference type="SMART" id="SM00863">
    <property type="entry name" value="tRNA_SAD"/>
    <property type="match status" value="1"/>
</dbReference>
<dbReference type="PANTHER" id="PTHR11777">
    <property type="entry name" value="ALANYL-TRNA SYNTHETASE"/>
    <property type="match status" value="1"/>
</dbReference>
<dbReference type="SUPFAM" id="SSF55681">
    <property type="entry name" value="Class II aaRS and biotin synthetases"/>
    <property type="match status" value="1"/>
</dbReference>
<dbReference type="Gene3D" id="3.30.930.10">
    <property type="entry name" value="Bira Bifunctional Protein, Domain 2"/>
    <property type="match status" value="1"/>
</dbReference>
<dbReference type="GO" id="GO:0002161">
    <property type="term" value="F:aminoacyl-tRNA deacylase activity"/>
    <property type="evidence" value="ECO:0007669"/>
    <property type="project" value="TreeGrafter"/>
</dbReference>
<gene>
    <name evidence="11" type="ORF">A3C05_00950</name>
</gene>
<evidence type="ECO:0000256" key="6">
    <source>
        <dbReference type="ARBA" id="ARBA00022840"/>
    </source>
</evidence>
<keyword evidence="7" id="KW-0694">RNA-binding</keyword>
<proteinExistence type="inferred from homology"/>
<evidence type="ECO:0000256" key="7">
    <source>
        <dbReference type="ARBA" id="ARBA00022884"/>
    </source>
</evidence>
<evidence type="ECO:0000256" key="9">
    <source>
        <dbReference type="ARBA" id="ARBA00023146"/>
    </source>
</evidence>
<reference evidence="11 12" key="1">
    <citation type="journal article" date="2016" name="Nat. Commun.">
        <title>Thousands of microbial genomes shed light on interconnected biogeochemical processes in an aquifer system.</title>
        <authorList>
            <person name="Anantharaman K."/>
            <person name="Brown C.T."/>
            <person name="Hug L.A."/>
            <person name="Sharon I."/>
            <person name="Castelle C.J."/>
            <person name="Probst A.J."/>
            <person name="Thomas B.C."/>
            <person name="Singh A."/>
            <person name="Wilkins M.J."/>
            <person name="Karaoz U."/>
            <person name="Brodie E.L."/>
            <person name="Williams K.H."/>
            <person name="Hubbard S.S."/>
            <person name="Banfield J.F."/>
        </authorList>
    </citation>
    <scope>NUCLEOTIDE SEQUENCE [LARGE SCALE GENOMIC DNA]</scope>
</reference>
<dbReference type="SUPFAM" id="SSF101353">
    <property type="entry name" value="Putative anticodon-binding domain of alanyl-tRNA synthetase (AlaRS)"/>
    <property type="match status" value="1"/>
</dbReference>
<dbReference type="Pfam" id="PF01411">
    <property type="entry name" value="tRNA-synt_2c"/>
    <property type="match status" value="1"/>
</dbReference>
<dbReference type="InterPro" id="IPR018164">
    <property type="entry name" value="Ala-tRNA-synth_IIc_N"/>
</dbReference>